<evidence type="ECO:0000256" key="3">
    <source>
        <dbReference type="ARBA" id="ARBA00022543"/>
    </source>
</evidence>
<dbReference type="SMART" id="SM01021">
    <property type="entry name" value="Bac_rhodopsin"/>
    <property type="match status" value="1"/>
</dbReference>
<comment type="similarity">
    <text evidence="2">Belongs to the archaeal/bacterial/fungal opsin family.</text>
</comment>
<keyword evidence="13" id="KW-1185">Reference proteome</keyword>
<dbReference type="GO" id="GO:0007602">
    <property type="term" value="P:phototransduction"/>
    <property type="evidence" value="ECO:0007669"/>
    <property type="project" value="UniProtKB-KW"/>
</dbReference>
<evidence type="ECO:0000256" key="6">
    <source>
        <dbReference type="ARBA" id="ARBA00022925"/>
    </source>
</evidence>
<evidence type="ECO:0000256" key="9">
    <source>
        <dbReference type="ARBA" id="ARBA00023136"/>
    </source>
</evidence>
<dbReference type="PANTHER" id="PTHR28286">
    <property type="match status" value="1"/>
</dbReference>
<dbReference type="GO" id="GO:0009881">
    <property type="term" value="F:photoreceptor activity"/>
    <property type="evidence" value="ECO:0007669"/>
    <property type="project" value="UniProtKB-KW"/>
</dbReference>
<dbReference type="Pfam" id="PF01036">
    <property type="entry name" value="Bac_rhodopsin"/>
    <property type="match status" value="1"/>
</dbReference>
<dbReference type="PROSITE" id="PS00950">
    <property type="entry name" value="BACTERIAL_OPSIN_1"/>
    <property type="match status" value="1"/>
</dbReference>
<evidence type="ECO:0000256" key="2">
    <source>
        <dbReference type="ARBA" id="ARBA00008130"/>
    </source>
</evidence>
<protein>
    <submittedName>
        <fullName evidence="12">Halorhodopsin</fullName>
    </submittedName>
</protein>
<dbReference type="PROSITE" id="PS00327">
    <property type="entry name" value="BACTERIAL_OPSIN_RET"/>
    <property type="match status" value="1"/>
</dbReference>
<feature type="transmembrane region" description="Helical" evidence="11">
    <location>
        <begin position="151"/>
        <end position="173"/>
    </location>
</feature>
<dbReference type="Proteomes" id="UP000823588">
    <property type="component" value="Unassembled WGS sequence"/>
</dbReference>
<comment type="subcellular location">
    <subcellularLocation>
        <location evidence="1">Membrane</location>
        <topology evidence="1">Multi-pass membrane protein</topology>
    </subcellularLocation>
</comment>
<dbReference type="OrthoDB" id="186372at2157"/>
<keyword evidence="7 11" id="KW-1133">Transmembrane helix</keyword>
<keyword evidence="8" id="KW-0157">Chromophore</keyword>
<evidence type="ECO:0000313" key="13">
    <source>
        <dbReference type="Proteomes" id="UP000823588"/>
    </source>
</evidence>
<evidence type="ECO:0000256" key="10">
    <source>
        <dbReference type="ARBA" id="ARBA00023170"/>
    </source>
</evidence>
<evidence type="ECO:0000256" key="8">
    <source>
        <dbReference type="ARBA" id="ARBA00022991"/>
    </source>
</evidence>
<feature type="transmembrane region" description="Helical" evidence="11">
    <location>
        <begin position="69"/>
        <end position="88"/>
    </location>
</feature>
<gene>
    <name evidence="12" type="ORF">J2751_000348</name>
</gene>
<feature type="transmembrane region" description="Helical" evidence="11">
    <location>
        <begin position="218"/>
        <end position="241"/>
    </location>
</feature>
<feature type="transmembrane region" description="Helical" evidence="11">
    <location>
        <begin position="126"/>
        <end position="144"/>
    </location>
</feature>
<dbReference type="AlphaFoldDB" id="A0A8T4GC90"/>
<dbReference type="InterPro" id="IPR001425">
    <property type="entry name" value="Arc/bac/fun_rhodopsins"/>
</dbReference>
<accession>A0A8T4GC90</accession>
<feature type="transmembrane region" description="Helical" evidence="11">
    <location>
        <begin position="36"/>
        <end position="57"/>
    </location>
</feature>
<feature type="transmembrane region" description="Helical" evidence="11">
    <location>
        <begin position="179"/>
        <end position="197"/>
    </location>
</feature>
<organism evidence="12 13">
    <name type="scientific">Halorubrum alkaliphilum</name>
    <dbReference type="NCBI Taxonomy" id="261290"/>
    <lineage>
        <taxon>Archaea</taxon>
        <taxon>Methanobacteriati</taxon>
        <taxon>Methanobacteriota</taxon>
        <taxon>Stenosarchaea group</taxon>
        <taxon>Halobacteria</taxon>
        <taxon>Halobacteriales</taxon>
        <taxon>Haloferacaceae</taxon>
        <taxon>Halorubrum</taxon>
    </lineage>
</organism>
<dbReference type="SUPFAM" id="SSF81321">
    <property type="entry name" value="Family A G protein-coupled receptor-like"/>
    <property type="match status" value="1"/>
</dbReference>
<evidence type="ECO:0000256" key="11">
    <source>
        <dbReference type="SAM" id="Phobius"/>
    </source>
</evidence>
<evidence type="ECO:0000256" key="7">
    <source>
        <dbReference type="ARBA" id="ARBA00022989"/>
    </source>
</evidence>
<keyword evidence="3" id="KW-0600">Photoreceptor protein</keyword>
<dbReference type="InterPro" id="IPR018229">
    <property type="entry name" value="Rhodopsin_retinal_BS"/>
</dbReference>
<keyword evidence="10" id="KW-0675">Receptor</keyword>
<evidence type="ECO:0000256" key="1">
    <source>
        <dbReference type="ARBA" id="ARBA00004141"/>
    </source>
</evidence>
<reference evidence="12" key="1">
    <citation type="submission" date="2021-03" db="EMBL/GenBank/DDBJ databases">
        <title>Genomic Encyclopedia of Type Strains, Phase IV (KMG-IV): sequencing the most valuable type-strain genomes for metagenomic binning, comparative biology and taxonomic classification.</title>
        <authorList>
            <person name="Goeker M."/>
        </authorList>
    </citation>
    <scope>NUCLEOTIDE SEQUENCE</scope>
    <source>
        <strain evidence="12">DSM 23564</strain>
    </source>
</reference>
<comment type="caution">
    <text evidence="12">The sequence shown here is derived from an EMBL/GenBank/DDBJ whole genome shotgun (WGS) entry which is preliminary data.</text>
</comment>
<keyword evidence="5 11" id="KW-0812">Transmembrane</keyword>
<name>A0A8T4GC90_9EURY</name>
<proteinExistence type="inferred from homology"/>
<dbReference type="CDD" id="cd15243">
    <property type="entry name" value="7tm_Halorhodopsin"/>
    <property type="match status" value="1"/>
</dbReference>
<dbReference type="GO" id="GO:0005216">
    <property type="term" value="F:monoatomic ion channel activity"/>
    <property type="evidence" value="ECO:0007669"/>
    <property type="project" value="InterPro"/>
</dbReference>
<dbReference type="EMBL" id="JAGGKQ010000002">
    <property type="protein sequence ID" value="MBP1921359.1"/>
    <property type="molecule type" value="Genomic_DNA"/>
</dbReference>
<dbReference type="PANTHER" id="PTHR28286:SF2">
    <property type="entry name" value="BACTERIORHODOPSIN _OPSIN, NOPA (EUROFUNG)"/>
    <property type="match status" value="1"/>
</dbReference>
<sequence length="296" mass="31245">MIETAAADLAVAAQGVPLEVTQTDIWNYLQSDEGMLLNLSLWVNIALAGLSILLFVFMGRNVEDPRAQLIFVATLMVPLVSISSYTGLASGLTMSVLEMPAGHAAAGSTTPIAGGTDGVLTMWGRYLTWALSTPMILLALGLLAGSNITKIFTAIVADIGMCVTGLAAALTTSSHALRWFWYFISCAFFLVVLYVLLVEWAADAEVAGTSEIFNTLKILTVVMWLGYPIFWALGAEGIAVLDVAITSWAYSGLDIVAKYIFAFLLLRWVVDNESTIAGMASGLGSASGGGAAPADD</sequence>
<evidence type="ECO:0000256" key="4">
    <source>
        <dbReference type="ARBA" id="ARBA00022606"/>
    </source>
</evidence>
<feature type="transmembrane region" description="Helical" evidence="11">
    <location>
        <begin position="247"/>
        <end position="270"/>
    </location>
</feature>
<dbReference type="Gene3D" id="1.20.1070.10">
    <property type="entry name" value="Rhodopsin 7-helix transmembrane proteins"/>
    <property type="match status" value="1"/>
</dbReference>
<dbReference type="GO" id="GO:0016020">
    <property type="term" value="C:membrane"/>
    <property type="evidence" value="ECO:0007669"/>
    <property type="project" value="UniProtKB-SubCell"/>
</dbReference>
<evidence type="ECO:0000313" key="12">
    <source>
        <dbReference type="EMBL" id="MBP1921359.1"/>
    </source>
</evidence>
<keyword evidence="9 11" id="KW-0472">Membrane</keyword>
<keyword evidence="6" id="KW-0681">Retinal protein</keyword>
<dbReference type="PRINTS" id="PR00251">
    <property type="entry name" value="BACTRLOPSIN"/>
</dbReference>
<evidence type="ECO:0000256" key="5">
    <source>
        <dbReference type="ARBA" id="ARBA00022692"/>
    </source>
</evidence>
<keyword evidence="4" id="KW-0716">Sensory transduction</keyword>